<proteinExistence type="predicted"/>
<name>A0A372LPL6_9BACI</name>
<dbReference type="EMBL" id="QVTE01000024">
    <property type="protein sequence ID" value="RFU69542.1"/>
    <property type="molecule type" value="Genomic_DNA"/>
</dbReference>
<accession>A0A372LPL6</accession>
<keyword evidence="1" id="KW-1133">Transmembrane helix</keyword>
<evidence type="ECO:0000313" key="2">
    <source>
        <dbReference type="EMBL" id="RFU69542.1"/>
    </source>
</evidence>
<sequence>MSAFDILLIGHLIGDYLFQTNWMAMNKAKKWDALLVHSAVYTLCIALIAWIGFGGLSLLDILIILLSHIFLDRRTFIVWWVRNVMRSDPNAVGWLVIMTDQVFHIIILGLVVVF</sequence>
<dbReference type="InterPro" id="IPR021737">
    <property type="entry name" value="Phage_phiKZ_Orf197"/>
</dbReference>
<feature type="transmembrane region" description="Helical" evidence="1">
    <location>
        <begin position="91"/>
        <end position="113"/>
    </location>
</feature>
<dbReference type="OrthoDB" id="5122730at2"/>
<keyword evidence="1" id="KW-0812">Transmembrane</keyword>
<keyword evidence="3" id="KW-1185">Reference proteome</keyword>
<dbReference type="Proteomes" id="UP000264541">
    <property type="component" value="Unassembled WGS sequence"/>
</dbReference>
<gene>
    <name evidence="2" type="ORF">D0469_09255</name>
</gene>
<keyword evidence="1" id="KW-0472">Membrane</keyword>
<evidence type="ECO:0000256" key="1">
    <source>
        <dbReference type="SAM" id="Phobius"/>
    </source>
</evidence>
<evidence type="ECO:0000313" key="3">
    <source>
        <dbReference type="Proteomes" id="UP000264541"/>
    </source>
</evidence>
<dbReference type="AlphaFoldDB" id="A0A372LPL6"/>
<feature type="transmembrane region" description="Helical" evidence="1">
    <location>
        <begin position="38"/>
        <end position="71"/>
    </location>
</feature>
<comment type="caution">
    <text evidence="2">The sequence shown here is derived from an EMBL/GenBank/DDBJ whole genome shotgun (WGS) entry which is preliminary data.</text>
</comment>
<reference evidence="2 3" key="1">
    <citation type="submission" date="2018-08" db="EMBL/GenBank/DDBJ databases">
        <title>Bacillus chawlae sp. nov., Bacillus glennii sp. nov., and Bacillus saganii sp. nov. Isolated from the Vehicle Assembly Building at Kennedy Space Center where the Viking Spacecraft were Assembled.</title>
        <authorList>
            <person name="Seuylemezian A."/>
            <person name="Vaishampayan P."/>
        </authorList>
    </citation>
    <scope>NUCLEOTIDE SEQUENCE [LARGE SCALE GENOMIC DNA]</scope>
    <source>
        <strain evidence="2 3">V47-23a</strain>
    </source>
</reference>
<dbReference type="Pfam" id="PF11750">
    <property type="entry name" value="DUF3307"/>
    <property type="match status" value="1"/>
</dbReference>
<dbReference type="RefSeq" id="WP_117326467.1">
    <property type="nucleotide sequence ID" value="NZ_QVTE01000024.1"/>
</dbReference>
<feature type="transmembrane region" description="Helical" evidence="1">
    <location>
        <begin position="6"/>
        <end position="26"/>
    </location>
</feature>
<organism evidence="2 3">
    <name type="scientific">Peribacillus saganii</name>
    <dbReference type="NCBI Taxonomy" id="2303992"/>
    <lineage>
        <taxon>Bacteria</taxon>
        <taxon>Bacillati</taxon>
        <taxon>Bacillota</taxon>
        <taxon>Bacilli</taxon>
        <taxon>Bacillales</taxon>
        <taxon>Bacillaceae</taxon>
        <taxon>Peribacillus</taxon>
    </lineage>
</organism>
<protein>
    <submittedName>
        <fullName evidence="2">DUF3307 domain-containing protein</fullName>
    </submittedName>
</protein>